<feature type="domain" description="Fibronectin type-III" evidence="4">
    <location>
        <begin position="703"/>
        <end position="795"/>
    </location>
</feature>
<feature type="domain" description="Fibronectin type-III" evidence="4">
    <location>
        <begin position="613"/>
        <end position="702"/>
    </location>
</feature>
<dbReference type="InterPro" id="IPR003343">
    <property type="entry name" value="Big_2"/>
</dbReference>
<dbReference type="CDD" id="cd00063">
    <property type="entry name" value="FN3"/>
    <property type="match status" value="9"/>
</dbReference>
<feature type="compositionally biased region" description="Polar residues" evidence="3">
    <location>
        <begin position="407"/>
        <end position="421"/>
    </location>
</feature>
<accession>A0A168Q752</accession>
<feature type="domain" description="Fibronectin type-III" evidence="4">
    <location>
        <begin position="1069"/>
        <end position="1159"/>
    </location>
</feature>
<dbReference type="SMART" id="SM00635">
    <property type="entry name" value="BID_2"/>
    <property type="match status" value="3"/>
</dbReference>
<dbReference type="InterPro" id="IPR003961">
    <property type="entry name" value="FN3_dom"/>
</dbReference>
<dbReference type="Pfam" id="PF01436">
    <property type="entry name" value="NHL"/>
    <property type="match status" value="5"/>
</dbReference>
<dbReference type="RefSeq" id="WP_068647952.1">
    <property type="nucleotide sequence ID" value="NZ_CP043611.1"/>
</dbReference>
<organism evidence="6 7">
    <name type="scientific">Paenibacillus antarcticus</name>
    <dbReference type="NCBI Taxonomy" id="253703"/>
    <lineage>
        <taxon>Bacteria</taxon>
        <taxon>Bacillati</taxon>
        <taxon>Bacillota</taxon>
        <taxon>Bacilli</taxon>
        <taxon>Bacillales</taxon>
        <taxon>Paenibacillaceae</taxon>
        <taxon>Paenibacillus</taxon>
    </lineage>
</organism>
<reference evidence="6 7" key="1">
    <citation type="submission" date="2016-03" db="EMBL/GenBank/DDBJ databases">
        <title>Draft genome sequence of Paenibacillus antarcticus CECT 5836.</title>
        <authorList>
            <person name="Shin S.-K."/>
            <person name="Yi H."/>
        </authorList>
    </citation>
    <scope>NUCLEOTIDE SEQUENCE [LARGE SCALE GENOMIC DNA]</scope>
    <source>
        <strain evidence="6 7">CECT 5836</strain>
    </source>
</reference>
<dbReference type="SUPFAM" id="SSF101898">
    <property type="entry name" value="NHL repeat"/>
    <property type="match status" value="1"/>
</dbReference>
<feature type="repeat" description="NHL" evidence="2">
    <location>
        <begin position="279"/>
        <end position="321"/>
    </location>
</feature>
<feature type="repeat" description="NHL" evidence="2">
    <location>
        <begin position="40"/>
        <end position="72"/>
    </location>
</feature>
<feature type="repeat" description="NHL" evidence="2">
    <location>
        <begin position="192"/>
        <end position="231"/>
    </location>
</feature>
<dbReference type="Proteomes" id="UP000077355">
    <property type="component" value="Unassembled WGS sequence"/>
</dbReference>
<feature type="compositionally biased region" description="Gly residues" evidence="3">
    <location>
        <begin position="1443"/>
        <end position="1460"/>
    </location>
</feature>
<feature type="compositionally biased region" description="Low complexity" evidence="3">
    <location>
        <begin position="965"/>
        <end position="990"/>
    </location>
</feature>
<dbReference type="SMART" id="SM00060">
    <property type="entry name" value="FN3"/>
    <property type="match status" value="9"/>
</dbReference>
<protein>
    <submittedName>
        <fullName evidence="6">Uncharacterized protein</fullName>
    </submittedName>
</protein>
<dbReference type="Pfam" id="PF02368">
    <property type="entry name" value="Big_2"/>
    <property type="match status" value="2"/>
</dbReference>
<keyword evidence="7" id="KW-1185">Reference proteome</keyword>
<dbReference type="Gene3D" id="2.40.10.500">
    <property type="match status" value="2"/>
</dbReference>
<dbReference type="InterPro" id="IPR001258">
    <property type="entry name" value="NHL_repeat"/>
</dbReference>
<dbReference type="SUPFAM" id="SSF49373">
    <property type="entry name" value="Invasin/intimin cell-adhesion fragments"/>
    <property type="match status" value="2"/>
</dbReference>
<feature type="domain" description="SLH" evidence="5">
    <location>
        <begin position="1512"/>
        <end position="1572"/>
    </location>
</feature>
<evidence type="ECO:0000256" key="3">
    <source>
        <dbReference type="SAM" id="MobiDB-lite"/>
    </source>
</evidence>
<dbReference type="PANTHER" id="PTHR34720:SF9">
    <property type="entry name" value="BLR4714 PROTEIN"/>
    <property type="match status" value="1"/>
</dbReference>
<dbReference type="SUPFAM" id="SSF49265">
    <property type="entry name" value="Fibronectin type III"/>
    <property type="match status" value="5"/>
</dbReference>
<feature type="domain" description="Fibronectin type-III" evidence="4">
    <location>
        <begin position="889"/>
        <end position="978"/>
    </location>
</feature>
<feature type="region of interest" description="Disordered" evidence="3">
    <location>
        <begin position="965"/>
        <end position="1008"/>
    </location>
</feature>
<feature type="domain" description="Fibronectin type-III" evidence="4">
    <location>
        <begin position="334"/>
        <end position="426"/>
    </location>
</feature>
<evidence type="ECO:0000259" key="5">
    <source>
        <dbReference type="PROSITE" id="PS51272"/>
    </source>
</evidence>
<feature type="domain" description="SLH" evidence="5">
    <location>
        <begin position="1637"/>
        <end position="1700"/>
    </location>
</feature>
<dbReference type="PROSITE" id="PS51272">
    <property type="entry name" value="SLH"/>
    <property type="match status" value="3"/>
</dbReference>
<comment type="caution">
    <text evidence="6">The sequence shown here is derived from an EMBL/GenBank/DDBJ whole genome shotgun (WGS) entry which is preliminary data.</text>
</comment>
<dbReference type="EMBL" id="LVJI01000007">
    <property type="protein sequence ID" value="OAB47457.1"/>
    <property type="molecule type" value="Genomic_DNA"/>
</dbReference>
<dbReference type="PANTHER" id="PTHR34720">
    <property type="entry name" value="MICROCYSTIN DEPENDENT PROTEIN"/>
    <property type="match status" value="1"/>
</dbReference>
<evidence type="ECO:0000259" key="4">
    <source>
        <dbReference type="PROSITE" id="PS50853"/>
    </source>
</evidence>
<evidence type="ECO:0000313" key="6">
    <source>
        <dbReference type="EMBL" id="OAB47457.1"/>
    </source>
</evidence>
<dbReference type="Pfam" id="PF00395">
    <property type="entry name" value="SLH"/>
    <property type="match status" value="3"/>
</dbReference>
<feature type="region of interest" description="Disordered" evidence="3">
    <location>
        <begin position="407"/>
        <end position="426"/>
    </location>
</feature>
<feature type="domain" description="Fibronectin type-III" evidence="4">
    <location>
        <begin position="427"/>
        <end position="516"/>
    </location>
</feature>
<keyword evidence="1" id="KW-0677">Repeat</keyword>
<feature type="domain" description="Fibronectin type-III" evidence="4">
    <location>
        <begin position="517"/>
        <end position="612"/>
    </location>
</feature>
<feature type="domain" description="SLH" evidence="5">
    <location>
        <begin position="1573"/>
        <end position="1636"/>
    </location>
</feature>
<evidence type="ECO:0000256" key="1">
    <source>
        <dbReference type="ARBA" id="ARBA00022737"/>
    </source>
</evidence>
<feature type="repeat" description="NHL" evidence="2">
    <location>
        <begin position="87"/>
        <end position="125"/>
    </location>
</feature>
<name>A0A168Q752_9BACL</name>
<evidence type="ECO:0000256" key="2">
    <source>
        <dbReference type="PROSITE-ProRule" id="PRU00504"/>
    </source>
</evidence>
<gene>
    <name evidence="6" type="ORF">PBAT_07140</name>
</gene>
<feature type="repeat" description="NHL" evidence="2">
    <location>
        <begin position="146"/>
        <end position="178"/>
    </location>
</feature>
<dbReference type="PROSITE" id="PS50853">
    <property type="entry name" value="FN3"/>
    <property type="match status" value="9"/>
</dbReference>
<feature type="compositionally biased region" description="Low complexity" evidence="3">
    <location>
        <begin position="781"/>
        <end position="801"/>
    </location>
</feature>
<dbReference type="InterPro" id="IPR001119">
    <property type="entry name" value="SLH_dom"/>
</dbReference>
<evidence type="ECO:0000313" key="7">
    <source>
        <dbReference type="Proteomes" id="UP000077355"/>
    </source>
</evidence>
<sequence length="1704" mass="172071">MKFRSSVLKKFAVIGMAVLLMLTSIPITTIEAAAPGLALGSFKSPHGITVDAGGNIYVSDRLNNRVQKLMVSTGTWQEWTFIKGTAEPGSAPGRFWNPQGIAIGPSGALYLADSSNNYIQKFQGGSWSAFNAFGNNSDTAPTSAVGRFKGPNDVAVSNDGIVYVLDYNNNRIQYIGENQSTWTIIGNNGNSGSSGTAVGQLSMATGIATDSNGNVYVADNGNKRIQKYDPNAATKWSVFKEDFKASAIAIDSADNIYISNGVYNESYIQKYSADTQTWTQIGSQGTELGQFSSIAGLATDTTGNLYVTDSSNNRIQKLTVNTGTWKEWPIVLTVPAAPTGVTATASNREASVSFTAPSNNGGANITQYKVTASPGGITQTGTTSPITVAGLTNGTAYTFTVTATNSQGTSVASTPSSNVTPATAPDAPTEVTATAGNKQATVNFKAPSNTGGSAITEYTVNAISEGNLLVTKTGTASPITVTGLTNGTAYTFTVTAKNSVATSVASEPSPSVKPVSVPSAPTGVTATANNGEASVSFTAPADTGGLAITEYKVTASSSGNPPVTQTGTTSPITVTGLTNGTAYTFTVKATNSVGTSVASTPSSSVTPATAPDAPKDVTAIAGSKQVTVSFTAPDNNGGSPITEYTVTASSTGNPSVTKTGTVSPITVIDLTNGTAYTFTVTAKNSVSTSAPSAASTSVTPVSVPGVPTNVTATAGNASATVTFTAPADNGGLAITGYKVTASSSDNALVTQTGSGSPIIVTGLTNGTAYTFTVTATNSQGTSESSESSSSTTPATAPDAPTNVLGIAGDKSIGVFFTMPSNTGGSPITEYTVTASSSGNPPITQTGTTSPITVTGLTNGTAYTITLTAKNSVSTSVPSAASTGVTPVSVPGVPTNVTATAGNKEAKVTFTAPSDNGGLAVTEYTVTSSPGGITATGPTSPITVTGLTNGTAYTFIVTATNSRGTSAQSVSSSSVTPATAPDAPTDVTASAGSGKATVSFKGPSNIGGNPITEYKVTSNPGGIIATGTASPITVTGLTNGTAYTFTVTAKNSVSASAPSTASTSVTPVSVPDAPTNVLATAGNGDVSVSFTAPVDNGGSSIINYELTVSPGGNTFTGTSSPIIVTGLTNGIYTFTVTAINSVGKSMPSSSSDSVTLVNPEVQSVNVLPAAVEVKQDQTQQLNATVIAVGGADKTVKWLVGDDYFGTDVTVNESTGLVSIASNAELGNYTIIAESIFDSNKYGTATITVTDQTVEPEVLNVNINPATANVEQGQIQQLNAIVSVQGEASKEVMWTSSDDSKVMVDHTGLVTVVSNAQLGDYTITATSTANSARSGLATITVTEAPTHPSVTNVSVDPSTASVVQGSSKQLTATVTVLDGASQEVLWTSSDSNNKVSVNASGYVTVASDTPIGNYIIAATSKFDSTKKASATITVTTATPDPGPGPGNGGTGGSGGTGGGSGGSNPISGSVTTPTPKPTPEPEKPQGDVFSGNVVDATKLVNMIASKIAEANQSGVKNELTDVKGHWAASTIDLFVKLGVIKGYSDGSVNPNGQLTRAEFASIISRLFDIGSSTTGQTVALNDISNHWGKDAIKDLASLGVISGYGNGEFKPNQTISREEIVMILSRIIKLDSLNKDASKGKFSDISSASSYAMNAIQNAAQSGIINGKNDGNFDPQGKATRAETLTILLNVLELQPEVKKLLESLI</sequence>
<feature type="compositionally biased region" description="Low complexity" evidence="3">
    <location>
        <begin position="1461"/>
        <end position="1471"/>
    </location>
</feature>
<feature type="domain" description="Fibronectin type-III" evidence="4">
    <location>
        <begin position="979"/>
        <end position="1068"/>
    </location>
</feature>
<feature type="domain" description="Fibronectin type-III" evidence="4">
    <location>
        <begin position="796"/>
        <end position="888"/>
    </location>
</feature>
<dbReference type="Gene3D" id="2.60.40.10">
    <property type="entry name" value="Immunoglobulins"/>
    <property type="match status" value="9"/>
</dbReference>
<dbReference type="PROSITE" id="PS51125">
    <property type="entry name" value="NHL"/>
    <property type="match status" value="5"/>
</dbReference>
<dbReference type="InterPro" id="IPR003599">
    <property type="entry name" value="Ig_sub"/>
</dbReference>
<dbReference type="InterPro" id="IPR036116">
    <property type="entry name" value="FN3_sf"/>
</dbReference>
<feature type="region of interest" description="Disordered" evidence="3">
    <location>
        <begin position="1432"/>
        <end position="1486"/>
    </location>
</feature>
<dbReference type="InterPro" id="IPR011042">
    <property type="entry name" value="6-blade_b-propeller_TolB-like"/>
</dbReference>
<dbReference type="Pfam" id="PF00041">
    <property type="entry name" value="fn3"/>
    <property type="match status" value="9"/>
</dbReference>
<proteinExistence type="predicted"/>
<dbReference type="SMART" id="SM00409">
    <property type="entry name" value="IG"/>
    <property type="match status" value="3"/>
</dbReference>
<dbReference type="Gene3D" id="2.120.10.30">
    <property type="entry name" value="TolB, C-terminal domain"/>
    <property type="match status" value="1"/>
</dbReference>
<dbReference type="InterPro" id="IPR008964">
    <property type="entry name" value="Invasin/intimin_cell_adhesion"/>
</dbReference>
<feature type="region of interest" description="Disordered" evidence="3">
    <location>
        <begin position="776"/>
        <end position="801"/>
    </location>
</feature>
<dbReference type="InterPro" id="IPR013783">
    <property type="entry name" value="Ig-like_fold"/>
</dbReference>
<dbReference type="Gene3D" id="2.60.40.1080">
    <property type="match status" value="3"/>
</dbReference>